<accession>A0A4R3YW01</accession>
<gene>
    <name evidence="1" type="ORF">EDC52_104122</name>
</gene>
<reference evidence="1 2" key="1">
    <citation type="submission" date="2019-03" db="EMBL/GenBank/DDBJ databases">
        <title>Genomic Encyclopedia of Type Strains, Phase IV (KMG-IV): sequencing the most valuable type-strain genomes for metagenomic binning, comparative biology and taxonomic classification.</title>
        <authorList>
            <person name="Goeker M."/>
        </authorList>
    </citation>
    <scope>NUCLEOTIDE SEQUENCE [LARGE SCALE GENOMIC DNA]</scope>
    <source>
        <strain evidence="1 2">DSM 19580</strain>
    </source>
</reference>
<dbReference type="AlphaFoldDB" id="A0A4R3YW01"/>
<evidence type="ECO:0000313" key="2">
    <source>
        <dbReference type="Proteomes" id="UP000295719"/>
    </source>
</evidence>
<sequence length="88" mass="9206">MKMGQVIGLSGKDTLSTAKDNNIINSVLTLAEENSAGHNGDIKAAAALSPNAMLTMQHAQGQRQIFFSFISAVAAKMVNGVRTLLTSS</sequence>
<name>A0A4R3YW01_9GAMM</name>
<organism evidence="1 2">
    <name type="scientific">Biostraticola tofi</name>
    <dbReference type="NCBI Taxonomy" id="466109"/>
    <lineage>
        <taxon>Bacteria</taxon>
        <taxon>Pseudomonadati</taxon>
        <taxon>Pseudomonadota</taxon>
        <taxon>Gammaproteobacteria</taxon>
        <taxon>Enterobacterales</taxon>
        <taxon>Bruguierivoracaceae</taxon>
        <taxon>Biostraticola</taxon>
    </lineage>
</organism>
<evidence type="ECO:0000313" key="1">
    <source>
        <dbReference type="EMBL" id="TCV96682.1"/>
    </source>
</evidence>
<proteinExistence type="predicted"/>
<protein>
    <submittedName>
        <fullName evidence="1">Uncharacterized protein</fullName>
    </submittedName>
</protein>
<comment type="caution">
    <text evidence="1">The sequence shown here is derived from an EMBL/GenBank/DDBJ whole genome shotgun (WGS) entry which is preliminary data.</text>
</comment>
<keyword evidence="2" id="KW-1185">Reference proteome</keyword>
<dbReference type="EMBL" id="SMCR01000004">
    <property type="protein sequence ID" value="TCV96682.1"/>
    <property type="molecule type" value="Genomic_DNA"/>
</dbReference>
<dbReference type="RefSeq" id="WP_131865265.1">
    <property type="nucleotide sequence ID" value="NZ_SMCR01000004.1"/>
</dbReference>
<dbReference type="Proteomes" id="UP000295719">
    <property type="component" value="Unassembled WGS sequence"/>
</dbReference>